<comment type="subcellular location">
    <subcellularLocation>
        <location evidence="1">Membrane</location>
        <topology evidence="1">Multi-pass membrane protein</topology>
    </subcellularLocation>
</comment>
<evidence type="ECO:0000256" key="4">
    <source>
        <dbReference type="ARBA" id="ARBA00023136"/>
    </source>
</evidence>
<evidence type="ECO:0000256" key="1">
    <source>
        <dbReference type="ARBA" id="ARBA00004141"/>
    </source>
</evidence>
<keyword evidence="7" id="KW-1185">Reference proteome</keyword>
<organism evidence="6 7">
    <name type="scientific">Allostreptomyces psammosilenae</name>
    <dbReference type="NCBI Taxonomy" id="1892865"/>
    <lineage>
        <taxon>Bacteria</taxon>
        <taxon>Bacillati</taxon>
        <taxon>Actinomycetota</taxon>
        <taxon>Actinomycetes</taxon>
        <taxon>Kitasatosporales</taxon>
        <taxon>Streptomycetaceae</taxon>
        <taxon>Allostreptomyces</taxon>
    </lineage>
</organism>
<accession>A0A852ZU68</accession>
<evidence type="ECO:0000256" key="2">
    <source>
        <dbReference type="ARBA" id="ARBA00022692"/>
    </source>
</evidence>
<evidence type="ECO:0000259" key="5">
    <source>
        <dbReference type="Pfam" id="PF13515"/>
    </source>
</evidence>
<dbReference type="RefSeq" id="WP_179813226.1">
    <property type="nucleotide sequence ID" value="NZ_JACBZD010000001.1"/>
</dbReference>
<comment type="caution">
    <text evidence="6">The sequence shown here is derived from an EMBL/GenBank/DDBJ whole genome shotgun (WGS) entry which is preliminary data.</text>
</comment>
<dbReference type="EMBL" id="JACBZD010000001">
    <property type="protein sequence ID" value="NYI04314.1"/>
    <property type="molecule type" value="Genomic_DNA"/>
</dbReference>
<reference evidence="6 7" key="1">
    <citation type="submission" date="2020-07" db="EMBL/GenBank/DDBJ databases">
        <title>Sequencing the genomes of 1000 actinobacteria strains.</title>
        <authorList>
            <person name="Klenk H.-P."/>
        </authorList>
    </citation>
    <scope>NUCLEOTIDE SEQUENCE [LARGE SCALE GENOMIC DNA]</scope>
    <source>
        <strain evidence="6 7">DSM 42178</strain>
    </source>
</reference>
<keyword evidence="3" id="KW-1133">Transmembrane helix</keyword>
<dbReference type="InterPro" id="IPR049453">
    <property type="entry name" value="Memb_transporter_dom"/>
</dbReference>
<dbReference type="Pfam" id="PF13515">
    <property type="entry name" value="FUSC_2"/>
    <property type="match status" value="1"/>
</dbReference>
<evidence type="ECO:0000313" key="7">
    <source>
        <dbReference type="Proteomes" id="UP000567795"/>
    </source>
</evidence>
<sequence>MNGGGGWPRRAAGRVREAAWPAAQAALTAGAAWWVAVRLLDHPSPFFAPIAAIVCLAAARGTRGRQALDMLAGVLVGVVVGEVALRWVGQGVGAITLVTLVAMVLASALIPRPLPLIQAGASAVLVVATHRWQSGTGRLGDALVGGLLALLVSQVLLTVDPRSLLLEPARAALNTLADALELAAAAVAEGDEHAMRRAVERARDAHTEVGRLGAARATTRVVVSSTLRGRARARQLREADARLAELDLLHGGVLQLTRLLAGQPAGGADDGARRWVLPAVTDLAGGLRSAAAGELLADQLTAARRAARAALSRAAAAPPGAEPLAGAVRVAAEDLARFSAPPHRG</sequence>
<dbReference type="GO" id="GO:0016020">
    <property type="term" value="C:membrane"/>
    <property type="evidence" value="ECO:0007669"/>
    <property type="project" value="UniProtKB-SubCell"/>
</dbReference>
<protein>
    <submittedName>
        <fullName evidence="6">Uncharacterized membrane protein YgaE (UPF0421/DUF939 family)</fullName>
    </submittedName>
</protein>
<dbReference type="Proteomes" id="UP000567795">
    <property type="component" value="Unassembled WGS sequence"/>
</dbReference>
<dbReference type="AlphaFoldDB" id="A0A852ZU68"/>
<name>A0A852ZU68_9ACTN</name>
<evidence type="ECO:0000313" key="6">
    <source>
        <dbReference type="EMBL" id="NYI04314.1"/>
    </source>
</evidence>
<proteinExistence type="predicted"/>
<keyword evidence="2" id="KW-0812">Transmembrane</keyword>
<gene>
    <name evidence="6" type="ORF">FHU37_001257</name>
</gene>
<feature type="domain" description="Integral membrane bound transporter" evidence="5">
    <location>
        <begin position="33"/>
        <end position="152"/>
    </location>
</feature>
<evidence type="ECO:0000256" key="3">
    <source>
        <dbReference type="ARBA" id="ARBA00022989"/>
    </source>
</evidence>
<keyword evidence="4" id="KW-0472">Membrane</keyword>